<keyword evidence="2" id="KW-1185">Reference proteome</keyword>
<name>A0AAV3ZP81_9GAST</name>
<evidence type="ECO:0000313" key="2">
    <source>
        <dbReference type="Proteomes" id="UP000735302"/>
    </source>
</evidence>
<dbReference type="AlphaFoldDB" id="A0AAV3ZP81"/>
<gene>
    <name evidence="1" type="ORF">PoB_002289000</name>
</gene>
<sequence length="152" mass="16919">MLVAMEATLMAIIAPTLQLYSPFGRFEIVVYSTLASVSRENVVRETTSTCASEFLSPTKQKLFRSRLLVSADGRANQRRRASTTLMLRSLSTMPHRYHGFSKRKNFYKMVCSIQTREPQAETATSHYGFLLLSPSPTLTLAPAAVESRPSPG</sequence>
<accession>A0AAV3ZP81</accession>
<dbReference type="Proteomes" id="UP000735302">
    <property type="component" value="Unassembled WGS sequence"/>
</dbReference>
<evidence type="ECO:0008006" key="3">
    <source>
        <dbReference type="Google" id="ProtNLM"/>
    </source>
</evidence>
<reference evidence="1 2" key="1">
    <citation type="journal article" date="2021" name="Elife">
        <title>Chloroplast acquisition without the gene transfer in kleptoplastic sea slugs, Plakobranchus ocellatus.</title>
        <authorList>
            <person name="Maeda T."/>
            <person name="Takahashi S."/>
            <person name="Yoshida T."/>
            <person name="Shimamura S."/>
            <person name="Takaki Y."/>
            <person name="Nagai Y."/>
            <person name="Toyoda A."/>
            <person name="Suzuki Y."/>
            <person name="Arimoto A."/>
            <person name="Ishii H."/>
            <person name="Satoh N."/>
            <person name="Nishiyama T."/>
            <person name="Hasebe M."/>
            <person name="Maruyama T."/>
            <person name="Minagawa J."/>
            <person name="Obokata J."/>
            <person name="Shigenobu S."/>
        </authorList>
    </citation>
    <scope>NUCLEOTIDE SEQUENCE [LARGE SCALE GENOMIC DNA]</scope>
</reference>
<organism evidence="1 2">
    <name type="scientific">Plakobranchus ocellatus</name>
    <dbReference type="NCBI Taxonomy" id="259542"/>
    <lineage>
        <taxon>Eukaryota</taxon>
        <taxon>Metazoa</taxon>
        <taxon>Spiralia</taxon>
        <taxon>Lophotrochozoa</taxon>
        <taxon>Mollusca</taxon>
        <taxon>Gastropoda</taxon>
        <taxon>Heterobranchia</taxon>
        <taxon>Euthyneura</taxon>
        <taxon>Panpulmonata</taxon>
        <taxon>Sacoglossa</taxon>
        <taxon>Placobranchoidea</taxon>
        <taxon>Plakobranchidae</taxon>
        <taxon>Plakobranchus</taxon>
    </lineage>
</organism>
<dbReference type="EMBL" id="BLXT01002670">
    <property type="protein sequence ID" value="GFN96384.1"/>
    <property type="molecule type" value="Genomic_DNA"/>
</dbReference>
<protein>
    <recommendedName>
        <fullName evidence="3">Secreted protein</fullName>
    </recommendedName>
</protein>
<comment type="caution">
    <text evidence="1">The sequence shown here is derived from an EMBL/GenBank/DDBJ whole genome shotgun (WGS) entry which is preliminary data.</text>
</comment>
<proteinExistence type="predicted"/>
<evidence type="ECO:0000313" key="1">
    <source>
        <dbReference type="EMBL" id="GFN96384.1"/>
    </source>
</evidence>